<comment type="similarity">
    <text evidence="1">Belongs to the 'phage' integrase family.</text>
</comment>
<gene>
    <name evidence="8" type="ORF">SAMN06265339_0150</name>
</gene>
<dbReference type="EMBL" id="FXUB01000001">
    <property type="protein sequence ID" value="SMP03863.1"/>
    <property type="molecule type" value="Genomic_DNA"/>
</dbReference>
<dbReference type="Pfam" id="PF00589">
    <property type="entry name" value="Phage_integrase"/>
    <property type="match status" value="1"/>
</dbReference>
<evidence type="ECO:0000256" key="1">
    <source>
        <dbReference type="ARBA" id="ARBA00008857"/>
    </source>
</evidence>
<dbReference type="InterPro" id="IPR050090">
    <property type="entry name" value="Tyrosine_recombinase_XerCD"/>
</dbReference>
<dbReference type="Gene3D" id="1.10.150.130">
    <property type="match status" value="1"/>
</dbReference>
<dbReference type="PROSITE" id="PS51898">
    <property type="entry name" value="TYR_RECOMBINASE"/>
    <property type="match status" value="1"/>
</dbReference>
<dbReference type="Gene3D" id="1.10.443.10">
    <property type="entry name" value="Intergrase catalytic core"/>
    <property type="match status" value="1"/>
</dbReference>
<evidence type="ECO:0000313" key="8">
    <source>
        <dbReference type="EMBL" id="SMP03863.1"/>
    </source>
</evidence>
<accession>A0ABY1N9N0</accession>
<keyword evidence="9" id="KW-1185">Reference proteome</keyword>
<dbReference type="RefSeq" id="WP_283399661.1">
    <property type="nucleotide sequence ID" value="NZ_FXUB01000001.1"/>
</dbReference>
<evidence type="ECO:0000256" key="2">
    <source>
        <dbReference type="ARBA" id="ARBA00022908"/>
    </source>
</evidence>
<dbReference type="InterPro" id="IPR013762">
    <property type="entry name" value="Integrase-like_cat_sf"/>
</dbReference>
<proteinExistence type="inferred from homology"/>
<keyword evidence="4" id="KW-0233">DNA recombination</keyword>
<keyword evidence="3 5" id="KW-0238">DNA-binding</keyword>
<dbReference type="InterPro" id="IPR044068">
    <property type="entry name" value="CB"/>
</dbReference>
<evidence type="ECO:0000259" key="6">
    <source>
        <dbReference type="PROSITE" id="PS51898"/>
    </source>
</evidence>
<dbReference type="PANTHER" id="PTHR30349">
    <property type="entry name" value="PHAGE INTEGRASE-RELATED"/>
    <property type="match status" value="1"/>
</dbReference>
<feature type="domain" description="Tyr recombinase" evidence="6">
    <location>
        <begin position="101"/>
        <end position="267"/>
    </location>
</feature>
<name>A0ABY1N9N0_9BACT</name>
<dbReference type="SUPFAM" id="SSF56349">
    <property type="entry name" value="DNA breaking-rejoining enzymes"/>
    <property type="match status" value="1"/>
</dbReference>
<dbReference type="InterPro" id="IPR011010">
    <property type="entry name" value="DNA_brk_join_enz"/>
</dbReference>
<sequence>MKLSQAIELFLKFKSKELAHRTIKEYKSDLNKFRELIGDKNVSEIRTADIMIFRTSLDCSPSLINRRMSALNTFFNFLVDMEVISSNPFKPSLRIKKVKQKIPEALTEEEVEKILTAAQQRSQRDYLLIKTILYCGLRISEALNLKRDDIITVKGRKVLKVLGKGNKERFIPLPSELAKELMDYIKNLEGERLFPLKYHGAKYVFDKIKEKTGIYLHPHKLRHTFATLLVDRGVDIRVIQAFLGHASPNTSARYAKVRDDVMFKVIDEVFDKSQTAIEEI</sequence>
<dbReference type="InterPro" id="IPR010998">
    <property type="entry name" value="Integrase_recombinase_N"/>
</dbReference>
<evidence type="ECO:0000313" key="9">
    <source>
        <dbReference type="Proteomes" id="UP001157911"/>
    </source>
</evidence>
<organism evidence="8 9">
    <name type="scientific">Desulfurobacterium pacificum</name>
    <dbReference type="NCBI Taxonomy" id="240166"/>
    <lineage>
        <taxon>Bacteria</taxon>
        <taxon>Pseudomonadati</taxon>
        <taxon>Aquificota</taxon>
        <taxon>Aquificia</taxon>
        <taxon>Desulfurobacteriales</taxon>
        <taxon>Desulfurobacteriaceae</taxon>
        <taxon>Desulfurobacterium</taxon>
    </lineage>
</organism>
<dbReference type="CDD" id="cd00397">
    <property type="entry name" value="DNA_BRE_C"/>
    <property type="match status" value="1"/>
</dbReference>
<evidence type="ECO:0000256" key="5">
    <source>
        <dbReference type="PROSITE-ProRule" id="PRU01248"/>
    </source>
</evidence>
<dbReference type="Proteomes" id="UP001157911">
    <property type="component" value="Unassembled WGS sequence"/>
</dbReference>
<dbReference type="InterPro" id="IPR004107">
    <property type="entry name" value="Integrase_SAM-like_N"/>
</dbReference>
<evidence type="ECO:0000259" key="7">
    <source>
        <dbReference type="PROSITE" id="PS51900"/>
    </source>
</evidence>
<dbReference type="InterPro" id="IPR002104">
    <property type="entry name" value="Integrase_catalytic"/>
</dbReference>
<dbReference type="PROSITE" id="PS51900">
    <property type="entry name" value="CB"/>
    <property type="match status" value="1"/>
</dbReference>
<reference evidence="8 9" key="1">
    <citation type="submission" date="2017-05" db="EMBL/GenBank/DDBJ databases">
        <authorList>
            <person name="Varghese N."/>
            <person name="Submissions S."/>
        </authorList>
    </citation>
    <scope>NUCLEOTIDE SEQUENCE [LARGE SCALE GENOMIC DNA]</scope>
    <source>
        <strain evidence="8 9">DSM 15522</strain>
    </source>
</reference>
<evidence type="ECO:0000256" key="4">
    <source>
        <dbReference type="ARBA" id="ARBA00023172"/>
    </source>
</evidence>
<comment type="caution">
    <text evidence="8">The sequence shown here is derived from an EMBL/GenBank/DDBJ whole genome shotgun (WGS) entry which is preliminary data.</text>
</comment>
<dbReference type="Pfam" id="PF02899">
    <property type="entry name" value="Phage_int_SAM_1"/>
    <property type="match status" value="1"/>
</dbReference>
<feature type="domain" description="Core-binding (CB)" evidence="7">
    <location>
        <begin position="1"/>
        <end position="79"/>
    </location>
</feature>
<protein>
    <submittedName>
        <fullName evidence="8">Integrase/recombinase XerD</fullName>
    </submittedName>
</protein>
<dbReference type="PANTHER" id="PTHR30349:SF41">
    <property type="entry name" value="INTEGRASE_RECOMBINASE PROTEIN MJ0367-RELATED"/>
    <property type="match status" value="1"/>
</dbReference>
<evidence type="ECO:0000256" key="3">
    <source>
        <dbReference type="ARBA" id="ARBA00023125"/>
    </source>
</evidence>
<keyword evidence="2" id="KW-0229">DNA integration</keyword>